<dbReference type="InterPro" id="IPR006741">
    <property type="entry name" value="AgrB"/>
</dbReference>
<evidence type="ECO:0000256" key="3">
    <source>
        <dbReference type="ARBA" id="ARBA00022670"/>
    </source>
</evidence>
<evidence type="ECO:0000256" key="7">
    <source>
        <dbReference type="ARBA" id="ARBA00023136"/>
    </source>
</evidence>
<name>A0A1M6LDC1_PARC5</name>
<dbReference type="GO" id="GO:0006508">
    <property type="term" value="P:proteolysis"/>
    <property type="evidence" value="ECO:0007669"/>
    <property type="project" value="UniProtKB-KW"/>
</dbReference>
<keyword evidence="1" id="KW-1003">Cell membrane</keyword>
<dbReference type="Pfam" id="PF04647">
    <property type="entry name" value="AgrB"/>
    <property type="match status" value="1"/>
</dbReference>
<dbReference type="GO" id="GO:0008233">
    <property type="term" value="F:peptidase activity"/>
    <property type="evidence" value="ECO:0007669"/>
    <property type="project" value="UniProtKB-KW"/>
</dbReference>
<keyword evidence="3" id="KW-0645">Protease</keyword>
<evidence type="ECO:0000256" key="6">
    <source>
        <dbReference type="ARBA" id="ARBA00022989"/>
    </source>
</evidence>
<evidence type="ECO:0000256" key="8">
    <source>
        <dbReference type="SAM" id="Phobius"/>
    </source>
</evidence>
<gene>
    <name evidence="9" type="ORF">SAMN02745912_00740</name>
</gene>
<evidence type="ECO:0000256" key="5">
    <source>
        <dbReference type="ARBA" id="ARBA00022801"/>
    </source>
</evidence>
<protein>
    <submittedName>
        <fullName evidence="9">Accessory gene regulator B</fullName>
    </submittedName>
</protein>
<evidence type="ECO:0000256" key="1">
    <source>
        <dbReference type="ARBA" id="ARBA00022475"/>
    </source>
</evidence>
<dbReference type="GO" id="GO:0016020">
    <property type="term" value="C:membrane"/>
    <property type="evidence" value="ECO:0007669"/>
    <property type="project" value="InterPro"/>
</dbReference>
<accession>A0A1M6LDC1</accession>
<dbReference type="GO" id="GO:0009372">
    <property type="term" value="P:quorum sensing"/>
    <property type="evidence" value="ECO:0007669"/>
    <property type="project" value="UniProtKB-KW"/>
</dbReference>
<feature type="transmembrane region" description="Helical" evidence="8">
    <location>
        <begin position="111"/>
        <end position="129"/>
    </location>
</feature>
<feature type="transmembrane region" description="Helical" evidence="8">
    <location>
        <begin position="150"/>
        <end position="169"/>
    </location>
</feature>
<dbReference type="STRING" id="1121301.SAMN02745912_00740"/>
<dbReference type="Proteomes" id="UP000184465">
    <property type="component" value="Unassembled WGS sequence"/>
</dbReference>
<feature type="transmembrane region" description="Helical" evidence="8">
    <location>
        <begin position="53"/>
        <end position="74"/>
    </location>
</feature>
<organism evidence="9 10">
    <name type="scientific">Paramaledivibacter caminithermalis (strain DSM 15212 / CIP 107654 / DViRD3)</name>
    <name type="common">Clostridium caminithermale</name>
    <dbReference type="NCBI Taxonomy" id="1121301"/>
    <lineage>
        <taxon>Bacteria</taxon>
        <taxon>Bacillati</taxon>
        <taxon>Bacillota</taxon>
        <taxon>Clostridia</taxon>
        <taxon>Peptostreptococcales</taxon>
        <taxon>Caminicellaceae</taxon>
        <taxon>Paramaledivibacter</taxon>
    </lineage>
</organism>
<evidence type="ECO:0000256" key="2">
    <source>
        <dbReference type="ARBA" id="ARBA00022654"/>
    </source>
</evidence>
<evidence type="ECO:0000313" key="9">
    <source>
        <dbReference type="EMBL" id="SHJ69194.1"/>
    </source>
</evidence>
<dbReference type="OrthoDB" id="9815055at2"/>
<proteinExistence type="predicted"/>
<evidence type="ECO:0000313" key="10">
    <source>
        <dbReference type="Proteomes" id="UP000184465"/>
    </source>
</evidence>
<sequence>MIHNIAVKLGKYMALISESDREREEILIYSVEILMNYLIWIVSLFVISMLLNILIPKLAAFSSVVVYTVTFIFIRRYFGGYHTKNSMICLMLSIVVPMIALFVRYHIDFNIFLLLLVYMISYIIGIKIGTIDNINKRLSKEEKSYFKTNGLKAIKIIFTINIIIYLFGFQEISDMMTLATIFGFVNLLFGT</sequence>
<dbReference type="RefSeq" id="WP_073147106.1">
    <property type="nucleotide sequence ID" value="NZ_FRAG01000006.1"/>
</dbReference>
<keyword evidence="6 8" id="KW-1133">Transmembrane helix</keyword>
<keyword evidence="2" id="KW-0673">Quorum sensing</keyword>
<evidence type="ECO:0000256" key="4">
    <source>
        <dbReference type="ARBA" id="ARBA00022692"/>
    </source>
</evidence>
<dbReference type="AlphaFoldDB" id="A0A1M6LDC1"/>
<feature type="transmembrane region" description="Helical" evidence="8">
    <location>
        <begin position="26"/>
        <end position="47"/>
    </location>
</feature>
<keyword evidence="5" id="KW-0378">Hydrolase</keyword>
<keyword evidence="10" id="KW-1185">Reference proteome</keyword>
<dbReference type="EMBL" id="FRAG01000006">
    <property type="protein sequence ID" value="SHJ69194.1"/>
    <property type="molecule type" value="Genomic_DNA"/>
</dbReference>
<keyword evidence="7 8" id="KW-0472">Membrane</keyword>
<feature type="transmembrane region" description="Helical" evidence="8">
    <location>
        <begin position="86"/>
        <end position="105"/>
    </location>
</feature>
<reference evidence="9 10" key="1">
    <citation type="submission" date="2016-11" db="EMBL/GenBank/DDBJ databases">
        <authorList>
            <person name="Jaros S."/>
            <person name="Januszkiewicz K."/>
            <person name="Wedrychowicz H."/>
        </authorList>
    </citation>
    <scope>NUCLEOTIDE SEQUENCE [LARGE SCALE GENOMIC DNA]</scope>
    <source>
        <strain evidence="9 10">DSM 15212</strain>
    </source>
</reference>
<keyword evidence="4 8" id="KW-0812">Transmembrane</keyword>